<reference evidence="1" key="2">
    <citation type="submission" date="2018-07" db="EMBL/GenBank/DDBJ databases">
        <authorList>
            <consortium name="NCBI Pathogen Detection Project"/>
        </authorList>
    </citation>
    <scope>NUCLEOTIDE SEQUENCE</scope>
    <source>
        <strain evidence="1">6221-69</strain>
    </source>
</reference>
<dbReference type="EMBL" id="DAATFQ010000027">
    <property type="protein sequence ID" value="HAE8353099.1"/>
    <property type="molecule type" value="Genomic_DNA"/>
</dbReference>
<dbReference type="AlphaFoldDB" id="A0A737U1U7"/>
<comment type="caution">
    <text evidence="1">The sequence shown here is derived from an EMBL/GenBank/DDBJ whole genome shotgun (WGS) entry which is preliminary data.</text>
</comment>
<reference evidence="1" key="1">
    <citation type="journal article" date="2018" name="Genome Biol.">
        <title>SKESA: strategic k-mer extension for scrupulous assemblies.</title>
        <authorList>
            <person name="Souvorov A."/>
            <person name="Agarwala R."/>
            <person name="Lipman D.J."/>
        </authorList>
    </citation>
    <scope>NUCLEOTIDE SEQUENCE</scope>
    <source>
        <strain evidence="1">6221-69</strain>
    </source>
</reference>
<name>A0A737U1U7_SALHO</name>
<protein>
    <submittedName>
        <fullName evidence="1">Uncharacterized protein</fullName>
    </submittedName>
</protein>
<gene>
    <name evidence="1" type="ORF">GND53_003935</name>
</gene>
<proteinExistence type="predicted"/>
<organism evidence="1">
    <name type="scientific">Salmonella enterica subsp. houtenae serovar 44:z4,z24:-</name>
    <dbReference type="NCBI Taxonomy" id="1967610"/>
    <lineage>
        <taxon>Bacteria</taxon>
        <taxon>Pseudomonadati</taxon>
        <taxon>Pseudomonadota</taxon>
        <taxon>Gammaproteobacteria</taxon>
        <taxon>Enterobacterales</taxon>
        <taxon>Enterobacteriaceae</taxon>
        <taxon>Salmonella</taxon>
    </lineage>
</organism>
<sequence>MRMSLMFAAVTLLTGINLLFIPFQPVPALLARFPTKPHVIHSYPPVLCFLPVPVFTTGDFPDGNRGCHASHRASCAVPARPLRGSGFPSQAVATSTAGLLRPFRSRRPFYAPYPALSAPRQTDAGL</sequence>
<evidence type="ECO:0000313" key="1">
    <source>
        <dbReference type="EMBL" id="HAE8353099.1"/>
    </source>
</evidence>
<accession>A0A737U1U7</accession>